<dbReference type="Gene3D" id="3.40.1620.10">
    <property type="entry name" value="YefM-like domain"/>
    <property type="match status" value="1"/>
</dbReference>
<organism evidence="3 4">
    <name type="scientific">Lachnoanaerobaculum gingivalis</name>
    <dbReference type="NCBI Taxonomy" id="2490855"/>
    <lineage>
        <taxon>Bacteria</taxon>
        <taxon>Bacillati</taxon>
        <taxon>Bacillota</taxon>
        <taxon>Clostridia</taxon>
        <taxon>Lachnospirales</taxon>
        <taxon>Lachnospiraceae</taxon>
        <taxon>Lachnoanaerobaculum</taxon>
    </lineage>
</organism>
<accession>A0A3P3QYM4</accession>
<name>A0A3P3QYM4_9FIRM</name>
<dbReference type="Pfam" id="PF02604">
    <property type="entry name" value="PhdYeFM_antitox"/>
    <property type="match status" value="1"/>
</dbReference>
<dbReference type="SUPFAM" id="SSF143120">
    <property type="entry name" value="YefM-like"/>
    <property type="match status" value="1"/>
</dbReference>
<dbReference type="InterPro" id="IPR006442">
    <property type="entry name" value="Antitoxin_Phd/YefM"/>
</dbReference>
<keyword evidence="4" id="KW-1185">Reference proteome</keyword>
<dbReference type="EMBL" id="RRCO01000003">
    <property type="protein sequence ID" value="RRJ25423.1"/>
    <property type="molecule type" value="Genomic_DNA"/>
</dbReference>
<evidence type="ECO:0000313" key="4">
    <source>
        <dbReference type="Proteomes" id="UP000272490"/>
    </source>
</evidence>
<dbReference type="InterPro" id="IPR036165">
    <property type="entry name" value="YefM-like_sf"/>
</dbReference>
<protein>
    <recommendedName>
        <fullName evidence="2">Antitoxin</fullName>
    </recommendedName>
</protein>
<comment type="function">
    <text evidence="2">Antitoxin component of a type II toxin-antitoxin (TA) system.</text>
</comment>
<dbReference type="RefSeq" id="WP_128674061.1">
    <property type="nucleotide sequence ID" value="NZ_RRCO01000003.1"/>
</dbReference>
<dbReference type="OrthoDB" id="6427at2"/>
<evidence type="ECO:0000256" key="1">
    <source>
        <dbReference type="ARBA" id="ARBA00009981"/>
    </source>
</evidence>
<comment type="caution">
    <text evidence="3">The sequence shown here is derived from an EMBL/GenBank/DDBJ whole genome shotgun (WGS) entry which is preliminary data.</text>
</comment>
<comment type="similarity">
    <text evidence="1 2">Belongs to the phD/YefM antitoxin family.</text>
</comment>
<dbReference type="AlphaFoldDB" id="A0A3P3QYM4"/>
<evidence type="ECO:0000256" key="2">
    <source>
        <dbReference type="RuleBase" id="RU362080"/>
    </source>
</evidence>
<reference evidence="3 4" key="1">
    <citation type="submission" date="2018-11" db="EMBL/GenBank/DDBJ databases">
        <title>Genome sequencing of Lachnoanaerobaculum sp. KCOM 2030 (= ChDC B114).</title>
        <authorList>
            <person name="Kook J.-K."/>
            <person name="Park S.-N."/>
            <person name="Lim Y.K."/>
        </authorList>
    </citation>
    <scope>NUCLEOTIDE SEQUENCE [LARGE SCALE GENOMIC DNA]</scope>
    <source>
        <strain evidence="3 4">KCOM 2030</strain>
    </source>
</reference>
<dbReference type="Proteomes" id="UP000272490">
    <property type="component" value="Unassembled WGS sequence"/>
</dbReference>
<proteinExistence type="inferred from homology"/>
<gene>
    <name evidence="3" type="ORF">EHV10_07185</name>
</gene>
<evidence type="ECO:0000313" key="3">
    <source>
        <dbReference type="EMBL" id="RRJ25423.1"/>
    </source>
</evidence>
<sequence>MIALKTTDIRNNFKKISNLVCTGERVLISCPSNKNIVILSESEYNKLEKAEKNNEYLAKIDASIKQLEEGRIVVKTIDELEDMAE</sequence>